<reference evidence="2 3" key="1">
    <citation type="journal article" date="2016" name="Proc. Natl. Acad. Sci. U.S.A.">
        <title>Comparative genomics of biotechnologically important yeasts.</title>
        <authorList>
            <person name="Riley R."/>
            <person name="Haridas S."/>
            <person name="Wolfe K.H."/>
            <person name="Lopes M.R."/>
            <person name="Hittinger C.T."/>
            <person name="Goeker M."/>
            <person name="Salamov A.A."/>
            <person name="Wisecaver J.H."/>
            <person name="Long T.M."/>
            <person name="Calvey C.H."/>
            <person name="Aerts A.L."/>
            <person name="Barry K.W."/>
            <person name="Choi C."/>
            <person name="Clum A."/>
            <person name="Coughlan A.Y."/>
            <person name="Deshpande S."/>
            <person name="Douglass A.P."/>
            <person name="Hanson S.J."/>
            <person name="Klenk H.-P."/>
            <person name="LaButti K.M."/>
            <person name="Lapidus A."/>
            <person name="Lindquist E.A."/>
            <person name="Lipzen A.M."/>
            <person name="Meier-Kolthoff J.P."/>
            <person name="Ohm R.A."/>
            <person name="Otillar R.P."/>
            <person name="Pangilinan J.L."/>
            <person name="Peng Y."/>
            <person name="Rokas A."/>
            <person name="Rosa C.A."/>
            <person name="Scheuner C."/>
            <person name="Sibirny A.A."/>
            <person name="Slot J.C."/>
            <person name="Stielow J.B."/>
            <person name="Sun H."/>
            <person name="Kurtzman C.P."/>
            <person name="Blackwell M."/>
            <person name="Grigoriev I.V."/>
            <person name="Jeffries T.W."/>
        </authorList>
    </citation>
    <scope>NUCLEOTIDE SEQUENCE [LARGE SCALE GENOMIC DNA]</scope>
    <source>
        <strain evidence="3">ATCC 58044 / CBS 1984 / NCYC 433 / NRRL Y-366-8</strain>
    </source>
</reference>
<keyword evidence="3" id="KW-1185">Reference proteome</keyword>
<evidence type="ECO:0000256" key="1">
    <source>
        <dbReference type="SAM" id="MobiDB-lite"/>
    </source>
</evidence>
<dbReference type="Proteomes" id="UP000094112">
    <property type="component" value="Unassembled WGS sequence"/>
</dbReference>
<feature type="region of interest" description="Disordered" evidence="1">
    <location>
        <begin position="88"/>
        <end position="144"/>
    </location>
</feature>
<organism evidence="2 3">
    <name type="scientific">Wickerhamomyces anomalus (strain ATCC 58044 / CBS 1984 / NCYC 433 / NRRL Y-366-8)</name>
    <name type="common">Yeast</name>
    <name type="synonym">Hansenula anomala</name>
    <dbReference type="NCBI Taxonomy" id="683960"/>
    <lineage>
        <taxon>Eukaryota</taxon>
        <taxon>Fungi</taxon>
        <taxon>Dikarya</taxon>
        <taxon>Ascomycota</taxon>
        <taxon>Saccharomycotina</taxon>
        <taxon>Saccharomycetes</taxon>
        <taxon>Phaffomycetales</taxon>
        <taxon>Wickerhamomycetaceae</taxon>
        <taxon>Wickerhamomyces</taxon>
    </lineage>
</organism>
<feature type="compositionally biased region" description="Low complexity" evidence="1">
    <location>
        <begin position="97"/>
        <end position="115"/>
    </location>
</feature>
<dbReference type="EMBL" id="KV454208">
    <property type="protein sequence ID" value="ODQ63025.1"/>
    <property type="molecule type" value="Genomic_DNA"/>
</dbReference>
<dbReference type="GeneID" id="30200351"/>
<evidence type="ECO:0000313" key="3">
    <source>
        <dbReference type="Proteomes" id="UP000094112"/>
    </source>
</evidence>
<name>A0A1E3PCA0_WICAA</name>
<sequence>MSLLTDSSVAALATDPSVSATTLQRSQTGGKSSLPTAIFPSSASKITASSNSQVTGSGSPTTLSSSFYSNLQILTDTSSIAALASSGSISNGDHKTAASGSGSNNHNNNGALDGDSSGGKGSSSSSVASVSNNQKSDTSGGSSILFHQNNQNKLNWKLIAIPMMLALPMVL</sequence>
<feature type="compositionally biased region" description="Low complexity" evidence="1">
    <location>
        <begin position="122"/>
        <end position="136"/>
    </location>
</feature>
<proteinExistence type="predicted"/>
<gene>
    <name evidence="2" type="ORF">WICANDRAFT_61066</name>
</gene>
<evidence type="ECO:0000313" key="2">
    <source>
        <dbReference type="EMBL" id="ODQ63025.1"/>
    </source>
</evidence>
<dbReference type="AlphaFoldDB" id="A0A1E3PCA0"/>
<protein>
    <submittedName>
        <fullName evidence="2">Uncharacterized protein</fullName>
    </submittedName>
</protein>
<dbReference type="RefSeq" id="XP_019042232.1">
    <property type="nucleotide sequence ID" value="XM_019183105.1"/>
</dbReference>
<accession>A0A1E3PCA0</accession>